<dbReference type="RefSeq" id="WP_253360755.1">
    <property type="nucleotide sequence ID" value="NZ_JAIULA010000012.1"/>
</dbReference>
<accession>A0A9X2FMJ9</accession>
<gene>
    <name evidence="2" type="ORF">LB941_07295</name>
</gene>
<name>A0A9X2FMJ9_9LACO</name>
<evidence type="ECO:0000313" key="3">
    <source>
        <dbReference type="Proteomes" id="UP001139006"/>
    </source>
</evidence>
<feature type="region of interest" description="Disordered" evidence="1">
    <location>
        <begin position="1"/>
        <end position="24"/>
    </location>
</feature>
<evidence type="ECO:0000313" key="2">
    <source>
        <dbReference type="EMBL" id="MCP0887138.1"/>
    </source>
</evidence>
<proteinExistence type="predicted"/>
<evidence type="ECO:0000256" key="1">
    <source>
        <dbReference type="SAM" id="MobiDB-lite"/>
    </source>
</evidence>
<comment type="caution">
    <text evidence="2">The sequence shown here is derived from an EMBL/GenBank/DDBJ whole genome shotgun (WGS) entry which is preliminary data.</text>
</comment>
<dbReference type="AlphaFoldDB" id="A0A9X2FMJ9"/>
<reference evidence="2 3" key="1">
    <citation type="journal article" date="2023" name="Int. J. Syst. Evol. Microbiol.">
        <title>Ligilactobacillus ubinensis sp. nov., a novel species isolated from the wild ferment of a durian fruit (Durio zibethinus).</title>
        <authorList>
            <person name="Heng Y.C."/>
            <person name="Menon N."/>
            <person name="Chen B."/>
            <person name="Loo B.Z.L."/>
            <person name="Wong G.W.J."/>
            <person name="Lim A.C.H."/>
            <person name="Silvaraju S."/>
            <person name="Kittelmann S."/>
        </authorList>
    </citation>
    <scope>NUCLEOTIDE SEQUENCE [LARGE SCALE GENOMIC DNA]</scope>
    <source>
        <strain evidence="2 3">WILCCON 0076</strain>
    </source>
</reference>
<dbReference type="EMBL" id="JAIULA010000012">
    <property type="protein sequence ID" value="MCP0887138.1"/>
    <property type="molecule type" value="Genomic_DNA"/>
</dbReference>
<keyword evidence="3" id="KW-1185">Reference proteome</keyword>
<organism evidence="2 3">
    <name type="scientific">Ligilactobacillus ubinensis</name>
    <dbReference type="NCBI Taxonomy" id="2876789"/>
    <lineage>
        <taxon>Bacteria</taxon>
        <taxon>Bacillati</taxon>
        <taxon>Bacillota</taxon>
        <taxon>Bacilli</taxon>
        <taxon>Lactobacillales</taxon>
        <taxon>Lactobacillaceae</taxon>
        <taxon>Ligilactobacillus</taxon>
    </lineage>
</organism>
<dbReference type="Proteomes" id="UP001139006">
    <property type="component" value="Unassembled WGS sequence"/>
</dbReference>
<protein>
    <submittedName>
        <fullName evidence="2">Uncharacterized protein</fullName>
    </submittedName>
</protein>
<sequence>MAKDGTQRGGRRARSGERSQPLVDKVATGKKATRMEFELPDVELLVGENFVIVSPTTI</sequence>